<dbReference type="InterPro" id="IPR051091">
    <property type="entry name" value="O-Glucosyltr/Glycosyltrsf_90"/>
</dbReference>
<accession>A0A6A5ZK84</accession>
<proteinExistence type="predicted"/>
<name>A0A6A5ZK84_9PLEO</name>
<feature type="transmembrane region" description="Helical" evidence="1">
    <location>
        <begin position="6"/>
        <end position="27"/>
    </location>
</feature>
<keyword evidence="3" id="KW-1185">Reference proteome</keyword>
<gene>
    <name evidence="2" type="ORF">BDV96DRAFT_684496</name>
</gene>
<sequence length="511" mass="57024">MPPPDSSRMVFAVAAVVSLASLSALLIKMLEQDVDIGVVDEFRHTNSAKIVKDTALRASGLLLIPALSLPFLIPVSYGLIPRTLWAGFLRAAHWILLFSITRNAPWEIATTVWSCAAASHVVFTIEATASITLLRRAFCIAVGLVSAHQTIALIPKSHRGGYWLLLFAIWPMISLLNDTSMIASLHSLPGGYLAAPPSSSGHPIEDLIVKAQIDFAQFIDSQSKTMHQASEEYRRRYLRDPPPGFEKWFAYAKSHDSIFIDEFDMINDDLKPFWNVSPKTLLESIDHVTQIQNDKFALRKRGFTNGEYHGQGGGWIVDDLGGLLQDVAKDLPNVEFAFDMVDEPREIISQGLLKAGGFSKPEFTSANHNSIWEQVIQPCQNSAHEASKSTVYDHGIPFVQDWSDTKDVCLHPEFEFMHGFFGSPETCILTSAPVPILSQGAPSTFADLMYPSPWYTAKYAQKVYNEDDDPPWEQKANNLYWAGRSTGSHSRNGSWNYSHRQRFVKLVQTLP</sequence>
<keyword evidence="1" id="KW-1133">Transmembrane helix</keyword>
<organism evidence="2 3">
    <name type="scientific">Lophiotrema nucula</name>
    <dbReference type="NCBI Taxonomy" id="690887"/>
    <lineage>
        <taxon>Eukaryota</taxon>
        <taxon>Fungi</taxon>
        <taxon>Dikarya</taxon>
        <taxon>Ascomycota</taxon>
        <taxon>Pezizomycotina</taxon>
        <taxon>Dothideomycetes</taxon>
        <taxon>Pleosporomycetidae</taxon>
        <taxon>Pleosporales</taxon>
        <taxon>Lophiotremataceae</taxon>
        <taxon>Lophiotrema</taxon>
    </lineage>
</organism>
<dbReference type="PANTHER" id="PTHR12203">
    <property type="entry name" value="KDEL LYS-ASP-GLU-LEU CONTAINING - RELATED"/>
    <property type="match status" value="1"/>
</dbReference>
<dbReference type="AlphaFoldDB" id="A0A6A5ZK84"/>
<dbReference type="PANTHER" id="PTHR12203:SF61">
    <property type="entry name" value="CAPSULE PROTEIN"/>
    <property type="match status" value="1"/>
</dbReference>
<evidence type="ECO:0000313" key="2">
    <source>
        <dbReference type="EMBL" id="KAF2118858.1"/>
    </source>
</evidence>
<feature type="transmembrane region" description="Helical" evidence="1">
    <location>
        <begin position="60"/>
        <end position="80"/>
    </location>
</feature>
<dbReference type="Proteomes" id="UP000799770">
    <property type="component" value="Unassembled WGS sequence"/>
</dbReference>
<reference evidence="2" key="1">
    <citation type="journal article" date="2020" name="Stud. Mycol.">
        <title>101 Dothideomycetes genomes: a test case for predicting lifestyles and emergence of pathogens.</title>
        <authorList>
            <person name="Haridas S."/>
            <person name="Albert R."/>
            <person name="Binder M."/>
            <person name="Bloem J."/>
            <person name="Labutti K."/>
            <person name="Salamov A."/>
            <person name="Andreopoulos B."/>
            <person name="Baker S."/>
            <person name="Barry K."/>
            <person name="Bills G."/>
            <person name="Bluhm B."/>
            <person name="Cannon C."/>
            <person name="Castanera R."/>
            <person name="Culley D."/>
            <person name="Daum C."/>
            <person name="Ezra D."/>
            <person name="Gonzalez J."/>
            <person name="Henrissat B."/>
            <person name="Kuo A."/>
            <person name="Liang C."/>
            <person name="Lipzen A."/>
            <person name="Lutzoni F."/>
            <person name="Magnuson J."/>
            <person name="Mondo S."/>
            <person name="Nolan M."/>
            <person name="Ohm R."/>
            <person name="Pangilinan J."/>
            <person name="Park H.-J."/>
            <person name="Ramirez L."/>
            <person name="Alfaro M."/>
            <person name="Sun H."/>
            <person name="Tritt A."/>
            <person name="Yoshinaga Y."/>
            <person name="Zwiers L.-H."/>
            <person name="Turgeon B."/>
            <person name="Goodwin S."/>
            <person name="Spatafora J."/>
            <person name="Crous P."/>
            <person name="Grigoriev I."/>
        </authorList>
    </citation>
    <scope>NUCLEOTIDE SEQUENCE</scope>
    <source>
        <strain evidence="2">CBS 627.86</strain>
    </source>
</reference>
<dbReference type="EMBL" id="ML977316">
    <property type="protein sequence ID" value="KAF2118858.1"/>
    <property type="molecule type" value="Genomic_DNA"/>
</dbReference>
<evidence type="ECO:0000313" key="3">
    <source>
        <dbReference type="Proteomes" id="UP000799770"/>
    </source>
</evidence>
<evidence type="ECO:0000256" key="1">
    <source>
        <dbReference type="SAM" id="Phobius"/>
    </source>
</evidence>
<protein>
    <submittedName>
        <fullName evidence="2">Uncharacterized protein</fullName>
    </submittedName>
</protein>
<keyword evidence="1" id="KW-0812">Transmembrane</keyword>
<dbReference type="OrthoDB" id="541052at2759"/>
<keyword evidence="1" id="KW-0472">Membrane</keyword>